<evidence type="ECO:0000313" key="3">
    <source>
        <dbReference type="EMBL" id="CEK66820.1"/>
    </source>
</evidence>
<name>A0A0B6ZGF7_9EUPU</name>
<gene>
    <name evidence="3" type="primary">ORF60299</name>
</gene>
<dbReference type="PANTHER" id="PTHR31716">
    <property type="entry name" value="PROTEIN FMC1 HOMOLOG"/>
    <property type="match status" value="1"/>
</dbReference>
<dbReference type="GO" id="GO:0005739">
    <property type="term" value="C:mitochondrion"/>
    <property type="evidence" value="ECO:0007669"/>
    <property type="project" value="TreeGrafter"/>
</dbReference>
<protein>
    <recommendedName>
        <fullName evidence="2">Protein FMC1 homolog</fullName>
    </recommendedName>
</protein>
<dbReference type="InterPro" id="IPR037667">
    <property type="entry name" value="FMC1_homologue"/>
</dbReference>
<dbReference type="PANTHER" id="PTHR31716:SF1">
    <property type="entry name" value="PROTEIN FMC1 HOMOLOG"/>
    <property type="match status" value="1"/>
</dbReference>
<sequence>MASNPSRVLRSLARELKAIYKQENLRDVPAYAYLHEQLQNFQVTGEKICRAGYEVEHVAQTYLCYLESARKQEELSAHYKGRGERSVESSAALVGLKLPKLYTEDSEPKKPQD</sequence>
<dbReference type="CDD" id="cd20271">
    <property type="entry name" value="Complex1_LYR_FMC1"/>
    <property type="match status" value="1"/>
</dbReference>
<proteinExistence type="inferred from homology"/>
<comment type="similarity">
    <text evidence="1">Belongs to the FMC1 family.</text>
</comment>
<organism evidence="3">
    <name type="scientific">Arion vulgaris</name>
    <dbReference type="NCBI Taxonomy" id="1028688"/>
    <lineage>
        <taxon>Eukaryota</taxon>
        <taxon>Metazoa</taxon>
        <taxon>Spiralia</taxon>
        <taxon>Lophotrochozoa</taxon>
        <taxon>Mollusca</taxon>
        <taxon>Gastropoda</taxon>
        <taxon>Heterobranchia</taxon>
        <taxon>Euthyneura</taxon>
        <taxon>Panpulmonata</taxon>
        <taxon>Eupulmonata</taxon>
        <taxon>Stylommatophora</taxon>
        <taxon>Helicina</taxon>
        <taxon>Arionoidea</taxon>
        <taxon>Arionidae</taxon>
        <taxon>Arion</taxon>
    </lineage>
</organism>
<accession>A0A0B6ZGF7</accession>
<evidence type="ECO:0000256" key="2">
    <source>
        <dbReference type="ARBA" id="ARBA00013846"/>
    </source>
</evidence>
<dbReference type="EMBL" id="HACG01019955">
    <property type="protein sequence ID" value="CEK66820.1"/>
    <property type="molecule type" value="Transcribed_RNA"/>
</dbReference>
<reference evidence="3" key="1">
    <citation type="submission" date="2014-12" db="EMBL/GenBank/DDBJ databases">
        <title>Insight into the proteome of Arion vulgaris.</title>
        <authorList>
            <person name="Aradska J."/>
            <person name="Bulat T."/>
            <person name="Smidak R."/>
            <person name="Sarate P."/>
            <person name="Gangsoo J."/>
            <person name="Sialana F."/>
            <person name="Bilban M."/>
            <person name="Lubec G."/>
        </authorList>
    </citation>
    <scope>NUCLEOTIDE SEQUENCE</scope>
    <source>
        <tissue evidence="3">Skin</tissue>
    </source>
</reference>
<evidence type="ECO:0000256" key="1">
    <source>
        <dbReference type="ARBA" id="ARBA00009058"/>
    </source>
</evidence>
<dbReference type="AlphaFoldDB" id="A0A0B6ZGF7"/>